<sequence>MQSIWTVPGRDGVEVQNSFLNVTVLGEIWETHAELEHLGDGTYGTVKKAKLGSKLFAVKLFKRTDEHINLTGAGAEIALSHVMSHPAIVKFEGAYVSPVDHSIHMKLEYMDAGCLRDLLSFERPSLLQSARVIRDVLSGLDYLHWIGVVHRDIKPENVLVSRAGAIKIEYGWPMGYGAKVDIWAVGIMAFEMVTGDVPYADYTATQAMQAMCTQGRPQVDMSPLFSGILDRMLVANPVKRGTARSVLYVSINLSSPCPTSALNTS</sequence>
<proteinExistence type="predicted"/>
<organism evidence="1 2">
    <name type="scientific">Naganishia friedmannii</name>
    <dbReference type="NCBI Taxonomy" id="89922"/>
    <lineage>
        <taxon>Eukaryota</taxon>
        <taxon>Fungi</taxon>
        <taxon>Dikarya</taxon>
        <taxon>Basidiomycota</taxon>
        <taxon>Agaricomycotina</taxon>
        <taxon>Tremellomycetes</taxon>
        <taxon>Filobasidiales</taxon>
        <taxon>Filobasidiaceae</taxon>
        <taxon>Naganishia</taxon>
    </lineage>
</organism>
<name>A0ACC2VM80_9TREE</name>
<dbReference type="Proteomes" id="UP001227268">
    <property type="component" value="Unassembled WGS sequence"/>
</dbReference>
<protein>
    <submittedName>
        <fullName evidence="1">Uncharacterized protein</fullName>
    </submittedName>
</protein>
<dbReference type="EMBL" id="JASBWT010000011">
    <property type="protein sequence ID" value="KAJ9100524.1"/>
    <property type="molecule type" value="Genomic_DNA"/>
</dbReference>
<keyword evidence="2" id="KW-1185">Reference proteome</keyword>
<evidence type="ECO:0000313" key="2">
    <source>
        <dbReference type="Proteomes" id="UP001227268"/>
    </source>
</evidence>
<evidence type="ECO:0000313" key="1">
    <source>
        <dbReference type="EMBL" id="KAJ9100524.1"/>
    </source>
</evidence>
<comment type="caution">
    <text evidence="1">The sequence shown here is derived from an EMBL/GenBank/DDBJ whole genome shotgun (WGS) entry which is preliminary data.</text>
</comment>
<accession>A0ACC2VM80</accession>
<gene>
    <name evidence="1" type="ORF">QFC21_003567</name>
</gene>
<reference evidence="1" key="1">
    <citation type="submission" date="2023-04" db="EMBL/GenBank/DDBJ databases">
        <title>Draft Genome sequencing of Naganishia species isolated from polar environments using Oxford Nanopore Technology.</title>
        <authorList>
            <person name="Leo P."/>
            <person name="Venkateswaran K."/>
        </authorList>
    </citation>
    <scope>NUCLEOTIDE SEQUENCE</scope>
    <source>
        <strain evidence="1">MNA-CCFEE 5423</strain>
    </source>
</reference>